<evidence type="ECO:0000313" key="4">
    <source>
        <dbReference type="Proteomes" id="UP000236544"/>
    </source>
</evidence>
<feature type="chain" id="PRO_5006016205" evidence="2">
    <location>
        <begin position="31"/>
        <end position="76"/>
    </location>
</feature>
<dbReference type="AlphaFoldDB" id="A0A0N7MM37"/>
<evidence type="ECO:0000256" key="1">
    <source>
        <dbReference type="SAM" id="MobiDB-lite"/>
    </source>
</evidence>
<feature type="signal peptide" evidence="2">
    <location>
        <begin position="1"/>
        <end position="30"/>
    </location>
</feature>
<accession>A0A0N7MM37</accession>
<evidence type="ECO:0000256" key="2">
    <source>
        <dbReference type="SAM" id="SignalP"/>
    </source>
</evidence>
<keyword evidence="2" id="KW-0732">Signal</keyword>
<reference evidence="4" key="1">
    <citation type="submission" date="2015-10" db="EMBL/GenBank/DDBJ databases">
        <authorList>
            <person name="Devillers H."/>
        </authorList>
    </citation>
    <scope>NUCLEOTIDE SEQUENCE [LARGE SCALE GENOMIC DNA]</scope>
</reference>
<proteinExistence type="predicted"/>
<feature type="compositionally biased region" description="Basic residues" evidence="1">
    <location>
        <begin position="37"/>
        <end position="46"/>
    </location>
</feature>
<gene>
    <name evidence="3" type="ORF">LAQU0_S13e01178g</name>
</gene>
<protein>
    <submittedName>
        <fullName evidence="3">LAQU0S13e01178g1_1</fullName>
    </submittedName>
</protein>
<feature type="region of interest" description="Disordered" evidence="1">
    <location>
        <begin position="35"/>
        <end position="64"/>
    </location>
</feature>
<dbReference type="Proteomes" id="UP000236544">
    <property type="component" value="Unassembled WGS sequence"/>
</dbReference>
<evidence type="ECO:0000313" key="3">
    <source>
        <dbReference type="EMBL" id="CUS24006.1"/>
    </source>
</evidence>
<sequence>MALVQYIPRSTLWLCPMFLIGCDLIANVYGRDSGRASVRRSSKRTRTQREKTNAGRRSQANKNDGILHKLSEFSGS</sequence>
<dbReference type="OrthoDB" id="4035709at2759"/>
<organism evidence="3 4">
    <name type="scientific">Lachancea quebecensis</name>
    <dbReference type="NCBI Taxonomy" id="1654605"/>
    <lineage>
        <taxon>Eukaryota</taxon>
        <taxon>Fungi</taxon>
        <taxon>Dikarya</taxon>
        <taxon>Ascomycota</taxon>
        <taxon>Saccharomycotina</taxon>
        <taxon>Saccharomycetes</taxon>
        <taxon>Saccharomycetales</taxon>
        <taxon>Saccharomycetaceae</taxon>
        <taxon>Lachancea</taxon>
    </lineage>
</organism>
<name>A0A0N7MM37_9SACH</name>
<keyword evidence="4" id="KW-1185">Reference proteome</keyword>
<dbReference type="EMBL" id="LN890566">
    <property type="protein sequence ID" value="CUS24006.1"/>
    <property type="molecule type" value="Genomic_DNA"/>
</dbReference>